<proteinExistence type="predicted"/>
<dbReference type="InterPro" id="IPR000873">
    <property type="entry name" value="AMP-dep_synth/lig_dom"/>
</dbReference>
<dbReference type="InterPro" id="IPR025110">
    <property type="entry name" value="AMP-bd_C"/>
</dbReference>
<organism evidence="3 4">
    <name type="scientific">Kibdelosporangium philippinense</name>
    <dbReference type="NCBI Taxonomy" id="211113"/>
    <lineage>
        <taxon>Bacteria</taxon>
        <taxon>Bacillati</taxon>
        <taxon>Actinomycetota</taxon>
        <taxon>Actinomycetes</taxon>
        <taxon>Pseudonocardiales</taxon>
        <taxon>Pseudonocardiaceae</taxon>
        <taxon>Kibdelosporangium</taxon>
    </lineage>
</organism>
<evidence type="ECO:0000259" key="2">
    <source>
        <dbReference type="Pfam" id="PF13193"/>
    </source>
</evidence>
<dbReference type="Pfam" id="PF13193">
    <property type="entry name" value="AMP-binding_C"/>
    <property type="match status" value="1"/>
</dbReference>
<dbReference type="InterPro" id="IPR050237">
    <property type="entry name" value="ATP-dep_AMP-bd_enzyme"/>
</dbReference>
<sequence length="507" mass="54949">MPGLRPVRSDSLESTAAQVPERIAVVDGELRLSYAAIDALTNRAANLLSSLGLQPGGTVALSCPNSFYFPVVYLGALKAGLTVVSLNILLKATEIAYHLKDSGAKAYVAFEGSPQLPVGDEALKAFGKIDTCVHFVHIATSEATTDGIVDFVSELAEHSAEFTTVDMSETDTAVVLYTSGTSGQPKGAELTHRGMRLNALAGNDTFGADLDRPDVFLCVLPLFHSFAQTVVLNAAFAYGGTVVLVPRFDEHVVLELIARHQVTIFAGMPTMYSRVLEVPQQEKLQLRKALSGGAALPADVHHRMREHFGVEVLEGYGLSETCGVVSCTSSSIEPRQGSVGVPIAGFGMRLVDDDWSTIEGPGEIAVRSLSMFTGYRGRLAETAEVLADGWFRAGDIGRRDEDGYYYLVDRKKDLIIRGGFNVYPREIEEVLMDHPDVTLAAVIGIPDKDRGEEIKAVVVRSGDLTEVELRTWATERLAAYKYPRIIEFVDTMPLTASGKILKRALPR</sequence>
<dbReference type="SUPFAM" id="SSF56801">
    <property type="entry name" value="Acetyl-CoA synthetase-like"/>
    <property type="match status" value="1"/>
</dbReference>
<dbReference type="InterPro" id="IPR045851">
    <property type="entry name" value="AMP-bd_C_sf"/>
</dbReference>
<dbReference type="Pfam" id="PF00501">
    <property type="entry name" value="AMP-binding"/>
    <property type="match status" value="1"/>
</dbReference>
<evidence type="ECO:0000313" key="3">
    <source>
        <dbReference type="EMBL" id="MCE7010129.1"/>
    </source>
</evidence>
<reference evidence="3 4" key="1">
    <citation type="submission" date="2021-12" db="EMBL/GenBank/DDBJ databases">
        <title>Genome sequence of Kibdelosporangium philippinense ATCC 49844.</title>
        <authorList>
            <person name="Fedorov E.A."/>
            <person name="Omeragic M."/>
            <person name="Shalygina K.F."/>
            <person name="Maclea K.S."/>
        </authorList>
    </citation>
    <scope>NUCLEOTIDE SEQUENCE [LARGE SCALE GENOMIC DNA]</scope>
    <source>
        <strain evidence="3 4">ATCC 49844</strain>
    </source>
</reference>
<feature type="domain" description="AMP-binding enzyme C-terminal" evidence="2">
    <location>
        <begin position="426"/>
        <end position="499"/>
    </location>
</feature>
<gene>
    <name evidence="3" type="ORF">LWC34_46105</name>
</gene>
<name>A0ABS8ZQV3_9PSEU</name>
<dbReference type="InterPro" id="IPR020845">
    <property type="entry name" value="AMP-binding_CS"/>
</dbReference>
<evidence type="ECO:0000313" key="4">
    <source>
        <dbReference type="Proteomes" id="UP001521150"/>
    </source>
</evidence>
<accession>A0ABS8ZQV3</accession>
<dbReference type="EMBL" id="JAJVCN010000004">
    <property type="protein sequence ID" value="MCE7010129.1"/>
    <property type="molecule type" value="Genomic_DNA"/>
</dbReference>
<dbReference type="Gene3D" id="3.30.300.30">
    <property type="match status" value="1"/>
</dbReference>
<dbReference type="InterPro" id="IPR042099">
    <property type="entry name" value="ANL_N_sf"/>
</dbReference>
<dbReference type="PROSITE" id="PS00455">
    <property type="entry name" value="AMP_BINDING"/>
    <property type="match status" value="1"/>
</dbReference>
<dbReference type="PANTHER" id="PTHR43767:SF12">
    <property type="entry name" value="AMP-DEPENDENT SYNTHETASE AND LIGASE"/>
    <property type="match status" value="1"/>
</dbReference>
<feature type="domain" description="AMP-dependent synthetase/ligase" evidence="1">
    <location>
        <begin position="13"/>
        <end position="375"/>
    </location>
</feature>
<dbReference type="RefSeq" id="WP_233731583.1">
    <property type="nucleotide sequence ID" value="NZ_JAJVCN010000004.1"/>
</dbReference>
<protein>
    <submittedName>
        <fullName evidence="3">AMP-binding protein</fullName>
    </submittedName>
</protein>
<comment type="caution">
    <text evidence="3">The sequence shown here is derived from an EMBL/GenBank/DDBJ whole genome shotgun (WGS) entry which is preliminary data.</text>
</comment>
<dbReference type="PANTHER" id="PTHR43767">
    <property type="entry name" value="LONG-CHAIN-FATTY-ACID--COA LIGASE"/>
    <property type="match status" value="1"/>
</dbReference>
<keyword evidence="4" id="KW-1185">Reference proteome</keyword>
<evidence type="ECO:0000259" key="1">
    <source>
        <dbReference type="Pfam" id="PF00501"/>
    </source>
</evidence>
<dbReference type="Gene3D" id="3.40.50.12780">
    <property type="entry name" value="N-terminal domain of ligase-like"/>
    <property type="match status" value="1"/>
</dbReference>
<dbReference type="Proteomes" id="UP001521150">
    <property type="component" value="Unassembled WGS sequence"/>
</dbReference>